<comment type="caution">
    <text evidence="1">The sequence shown here is derived from an EMBL/GenBank/DDBJ whole genome shotgun (WGS) entry which is preliminary data.</text>
</comment>
<reference evidence="1" key="2">
    <citation type="journal article" date="2021" name="PeerJ">
        <title>Extensive microbial diversity within the chicken gut microbiome revealed by metagenomics and culture.</title>
        <authorList>
            <person name="Gilroy R."/>
            <person name="Ravi A."/>
            <person name="Getino M."/>
            <person name="Pursley I."/>
            <person name="Horton D.L."/>
            <person name="Alikhan N.F."/>
            <person name="Baker D."/>
            <person name="Gharbi K."/>
            <person name="Hall N."/>
            <person name="Watson M."/>
            <person name="Adriaenssens E.M."/>
            <person name="Foster-Nyarko E."/>
            <person name="Jarju S."/>
            <person name="Secka A."/>
            <person name="Antonio M."/>
            <person name="Oren A."/>
            <person name="Chaudhuri R.R."/>
            <person name="La Ragione R."/>
            <person name="Hildebrand F."/>
            <person name="Pallen M.J."/>
        </authorList>
    </citation>
    <scope>NUCLEOTIDE SEQUENCE</scope>
    <source>
        <strain evidence="1">ChiHjej12B11-29160</strain>
    </source>
</reference>
<sequence>MQGANIFPNSKEQQIFDLDEMDPDEKRLFLKVMSQKDAIALAVEEVTESVFEGCIRHYRELPDPLDEEWVYQYLKKSPSSEELFARLTKTLSRAEELIDIYLAWDEKNNKEVINQTVALVEDRIELLFDLIRECGGTINLSAISLAAYVAKPDKQAELQILDAKENLPHLKVALKDLLPIFSQVVKDNGLYAAFSNDSSYGRYGLTEIDDDWPFFLEEEQTIPSSVDNQDDYEGLGKIAKLVAQTAQKPYFGILDDNWGNYIEVFWYGMHRLFEALVEVRPFSLEMKQYKKEIRRRVLEVLLEPDLNLSLFELKKVCSQLNLYYKRMQKE</sequence>
<dbReference type="AlphaFoldDB" id="A0A9D1HVY9"/>
<reference evidence="1" key="1">
    <citation type="submission" date="2020-10" db="EMBL/GenBank/DDBJ databases">
        <authorList>
            <person name="Gilroy R."/>
        </authorList>
    </citation>
    <scope>NUCLEOTIDE SEQUENCE</scope>
    <source>
        <strain evidence="1">ChiHjej12B11-29160</strain>
    </source>
</reference>
<evidence type="ECO:0000313" key="1">
    <source>
        <dbReference type="EMBL" id="HIU23578.1"/>
    </source>
</evidence>
<proteinExistence type="predicted"/>
<evidence type="ECO:0000313" key="2">
    <source>
        <dbReference type="Proteomes" id="UP000824078"/>
    </source>
</evidence>
<dbReference type="Proteomes" id="UP000824078">
    <property type="component" value="Unassembled WGS sequence"/>
</dbReference>
<gene>
    <name evidence="1" type="ORF">IAD17_01450</name>
</gene>
<protein>
    <submittedName>
        <fullName evidence="1">Uncharacterized protein</fullName>
    </submittedName>
</protein>
<name>A0A9D1HVY9_9ACTN</name>
<dbReference type="EMBL" id="DVMQ01000005">
    <property type="protein sequence ID" value="HIU23578.1"/>
    <property type="molecule type" value="Genomic_DNA"/>
</dbReference>
<accession>A0A9D1HVY9</accession>
<organism evidence="1 2">
    <name type="scientific">Candidatus Coprovicinus avistercoris</name>
    <dbReference type="NCBI Taxonomy" id="2840754"/>
    <lineage>
        <taxon>Bacteria</taxon>
        <taxon>Bacillati</taxon>
        <taxon>Actinomycetota</taxon>
        <taxon>Coriobacteriia</taxon>
        <taxon>Coriobacteriales</taxon>
        <taxon>Coriobacteriaceae</taxon>
        <taxon>Coriobacteriaceae incertae sedis</taxon>
        <taxon>Candidatus Coprovicinus</taxon>
    </lineage>
</organism>